<evidence type="ECO:0000256" key="1">
    <source>
        <dbReference type="SAM" id="MobiDB-lite"/>
    </source>
</evidence>
<dbReference type="AlphaFoldDB" id="A0A840I7L4"/>
<feature type="region of interest" description="Disordered" evidence="1">
    <location>
        <begin position="1"/>
        <end position="74"/>
    </location>
</feature>
<sequence>MPIEETPQLPGLEDEASLKPVRVKPACNSSTRAFERQAHVSAVTVREAEPTATPSSSEATPRKESPQSRRQLQFSLPCEVHTRFKTQVYERYGMEHGGSTKLFLDMLELLEATKGSLRGRSP</sequence>
<dbReference type="Proteomes" id="UP000563524">
    <property type="component" value="Unassembled WGS sequence"/>
</dbReference>
<accession>A0A840I7L4</accession>
<proteinExistence type="predicted"/>
<evidence type="ECO:0000313" key="2">
    <source>
        <dbReference type="EMBL" id="MBB4659950.1"/>
    </source>
</evidence>
<reference evidence="2 3" key="1">
    <citation type="submission" date="2020-08" db="EMBL/GenBank/DDBJ databases">
        <title>Genomic Encyclopedia of Type Strains, Phase IV (KMG-IV): sequencing the most valuable type-strain genomes for metagenomic binning, comparative biology and taxonomic classification.</title>
        <authorList>
            <person name="Goeker M."/>
        </authorList>
    </citation>
    <scope>NUCLEOTIDE SEQUENCE [LARGE SCALE GENOMIC DNA]</scope>
    <source>
        <strain evidence="2 3">DSM 102850</strain>
    </source>
</reference>
<dbReference type="EMBL" id="JACHOB010000005">
    <property type="protein sequence ID" value="MBB4659950.1"/>
    <property type="molecule type" value="Genomic_DNA"/>
</dbReference>
<evidence type="ECO:0000313" key="3">
    <source>
        <dbReference type="Proteomes" id="UP000563524"/>
    </source>
</evidence>
<keyword evidence="3" id="KW-1185">Reference proteome</keyword>
<organism evidence="2 3">
    <name type="scientific">Parvularcula dongshanensis</name>
    <dbReference type="NCBI Taxonomy" id="1173995"/>
    <lineage>
        <taxon>Bacteria</taxon>
        <taxon>Pseudomonadati</taxon>
        <taxon>Pseudomonadota</taxon>
        <taxon>Alphaproteobacteria</taxon>
        <taxon>Parvularculales</taxon>
        <taxon>Parvularculaceae</taxon>
        <taxon>Parvularcula</taxon>
    </lineage>
</organism>
<comment type="caution">
    <text evidence="2">The sequence shown here is derived from an EMBL/GenBank/DDBJ whole genome shotgun (WGS) entry which is preliminary data.</text>
</comment>
<name>A0A840I7L4_9PROT</name>
<gene>
    <name evidence="2" type="ORF">GGQ59_002491</name>
</gene>
<protein>
    <submittedName>
        <fullName evidence="2">Uncharacterized protein</fullName>
    </submittedName>
</protein>
<dbReference type="RefSeq" id="WP_183819039.1">
    <property type="nucleotide sequence ID" value="NZ_JACHOB010000005.1"/>
</dbReference>